<reference evidence="2" key="1">
    <citation type="journal article" date="2019" name="Int. J. Syst. Evol. Microbiol.">
        <title>The Global Catalogue of Microorganisms (GCM) 10K type strain sequencing project: providing services to taxonomists for standard genome sequencing and annotation.</title>
        <authorList>
            <consortium name="The Broad Institute Genomics Platform"/>
            <consortium name="The Broad Institute Genome Sequencing Center for Infectious Disease"/>
            <person name="Wu L."/>
            <person name="Ma J."/>
        </authorList>
    </citation>
    <scope>NUCLEOTIDE SEQUENCE [LARGE SCALE GENOMIC DNA]</scope>
    <source>
        <strain evidence="2">KCTC 62195</strain>
    </source>
</reference>
<proteinExistence type="predicted"/>
<protein>
    <recommendedName>
        <fullName evidence="3">Phasin domain-containing protein</fullName>
    </recommendedName>
</protein>
<accession>A0ABV7AYE1</accession>
<keyword evidence="2" id="KW-1185">Reference proteome</keyword>
<dbReference type="EMBL" id="JBHRSJ010000035">
    <property type="protein sequence ID" value="MFC2974405.1"/>
    <property type="molecule type" value="Genomic_DNA"/>
</dbReference>
<dbReference type="RefSeq" id="WP_377816583.1">
    <property type="nucleotide sequence ID" value="NZ_JBHRSJ010000035.1"/>
</dbReference>
<evidence type="ECO:0008006" key="3">
    <source>
        <dbReference type="Google" id="ProtNLM"/>
    </source>
</evidence>
<organism evidence="1 2">
    <name type="scientific">Azotobacter bryophylli</name>
    <dbReference type="NCBI Taxonomy" id="1986537"/>
    <lineage>
        <taxon>Bacteria</taxon>
        <taxon>Pseudomonadati</taxon>
        <taxon>Pseudomonadota</taxon>
        <taxon>Gammaproteobacteria</taxon>
        <taxon>Pseudomonadales</taxon>
        <taxon>Pseudomonadaceae</taxon>
        <taxon>Azotobacter</taxon>
    </lineage>
</organism>
<gene>
    <name evidence="1" type="ORF">ACFOJE_19615</name>
</gene>
<dbReference type="Proteomes" id="UP001595457">
    <property type="component" value="Unassembled WGS sequence"/>
</dbReference>
<evidence type="ECO:0000313" key="2">
    <source>
        <dbReference type="Proteomes" id="UP001595457"/>
    </source>
</evidence>
<sequence>MYLDPQSSLALYKVNLKFYFRLCDLVRENLLSWSDAGNRALNTCAADLETAATRLLDAGDWRTMGFVVGDLYWKALQSQTNAMQHIVETIVGSHSSSVSALQEAISTWQKESAEALKETTGAMPISTTLQDFMQNYLHVLTPLPGRAISAPASRRLH</sequence>
<evidence type="ECO:0000313" key="1">
    <source>
        <dbReference type="EMBL" id="MFC2974405.1"/>
    </source>
</evidence>
<name>A0ABV7AYE1_9GAMM</name>
<comment type="caution">
    <text evidence="1">The sequence shown here is derived from an EMBL/GenBank/DDBJ whole genome shotgun (WGS) entry which is preliminary data.</text>
</comment>